<keyword evidence="2" id="KW-1185">Reference proteome</keyword>
<evidence type="ECO:0000313" key="2">
    <source>
        <dbReference type="Proteomes" id="UP000576969"/>
    </source>
</evidence>
<dbReference type="InterPro" id="IPR029058">
    <property type="entry name" value="AB_hydrolase_fold"/>
</dbReference>
<dbReference type="RefSeq" id="WP_343048730.1">
    <property type="nucleotide sequence ID" value="NZ_JACCBV010000001.1"/>
</dbReference>
<proteinExistence type="predicted"/>
<dbReference type="Proteomes" id="UP000576969">
    <property type="component" value="Unassembled WGS sequence"/>
</dbReference>
<dbReference type="EMBL" id="JACCBV010000001">
    <property type="protein sequence ID" value="NYE20291.1"/>
    <property type="molecule type" value="Genomic_DNA"/>
</dbReference>
<accession>A0A7Y9GPX1</accession>
<dbReference type="Gene3D" id="3.40.50.1820">
    <property type="entry name" value="alpha/beta hydrolase"/>
    <property type="match status" value="1"/>
</dbReference>
<reference evidence="1 2" key="1">
    <citation type="submission" date="2020-07" db="EMBL/GenBank/DDBJ databases">
        <title>Sequencing the genomes of 1000 actinobacteria strains.</title>
        <authorList>
            <person name="Klenk H.-P."/>
        </authorList>
    </citation>
    <scope>NUCLEOTIDE SEQUENCE [LARGE SCALE GENOMIC DNA]</scope>
    <source>
        <strain evidence="1 2">DSM 24662</strain>
    </source>
</reference>
<name>A0A7Y9GPX1_9MICO</name>
<protein>
    <submittedName>
        <fullName evidence="1">Pimeloyl-ACP methyl ester carboxylesterase</fullName>
    </submittedName>
</protein>
<organism evidence="1 2">
    <name type="scientific">Microbacterium immunditiarum</name>
    <dbReference type="NCBI Taxonomy" id="337480"/>
    <lineage>
        <taxon>Bacteria</taxon>
        <taxon>Bacillati</taxon>
        <taxon>Actinomycetota</taxon>
        <taxon>Actinomycetes</taxon>
        <taxon>Micrococcales</taxon>
        <taxon>Microbacteriaceae</taxon>
        <taxon>Microbacterium</taxon>
    </lineage>
</organism>
<dbReference type="AlphaFoldDB" id="A0A7Y9GPX1"/>
<evidence type="ECO:0000313" key="1">
    <source>
        <dbReference type="EMBL" id="NYE20291.1"/>
    </source>
</evidence>
<comment type="caution">
    <text evidence="1">The sequence shown here is derived from an EMBL/GenBank/DDBJ whole genome shotgun (WGS) entry which is preliminary data.</text>
</comment>
<sequence>MTILSGGFDEEAFRAAVSQWGRFGEEFSAIRDAEVVKLGSGHWPQFSQPDALATALVAAVR</sequence>
<gene>
    <name evidence="1" type="ORF">BJ991_002319</name>
</gene>